<reference evidence="3 4" key="1">
    <citation type="submission" date="2014-11" db="EMBL/GenBank/DDBJ databases">
        <authorList>
            <person name="Zhu J."/>
            <person name="Qi W."/>
            <person name="Song R."/>
        </authorList>
    </citation>
    <scope>NUCLEOTIDE SEQUENCE [LARGE SCALE GENOMIC DNA]</scope>
</reference>
<dbReference type="EMBL" id="CDMY01000366">
    <property type="protein sequence ID" value="CEM06510.1"/>
    <property type="molecule type" value="Genomic_DNA"/>
</dbReference>
<organism evidence="3 4">
    <name type="scientific">Vitrella brassicaformis (strain CCMP3155)</name>
    <dbReference type="NCBI Taxonomy" id="1169540"/>
    <lineage>
        <taxon>Eukaryota</taxon>
        <taxon>Sar</taxon>
        <taxon>Alveolata</taxon>
        <taxon>Colpodellida</taxon>
        <taxon>Vitrellaceae</taxon>
        <taxon>Vitrella</taxon>
    </lineage>
</organism>
<evidence type="ECO:0000313" key="4">
    <source>
        <dbReference type="Proteomes" id="UP000041254"/>
    </source>
</evidence>
<accession>A0A0G4F3U5</accession>
<dbReference type="InParanoid" id="A0A0G4F3U5"/>
<feature type="compositionally biased region" description="Low complexity" evidence="1">
    <location>
        <begin position="24"/>
        <end position="34"/>
    </location>
</feature>
<feature type="compositionally biased region" description="Polar residues" evidence="1">
    <location>
        <begin position="35"/>
        <end position="44"/>
    </location>
</feature>
<feature type="region of interest" description="Disordered" evidence="1">
    <location>
        <begin position="253"/>
        <end position="284"/>
    </location>
</feature>
<keyword evidence="4" id="KW-1185">Reference proteome</keyword>
<evidence type="ECO:0000256" key="1">
    <source>
        <dbReference type="SAM" id="MobiDB-lite"/>
    </source>
</evidence>
<evidence type="ECO:0000313" key="3">
    <source>
        <dbReference type="EMBL" id="CEM06510.1"/>
    </source>
</evidence>
<protein>
    <submittedName>
        <fullName evidence="3">Uncharacterized protein</fullName>
    </submittedName>
</protein>
<feature type="signal peptide" evidence="2">
    <location>
        <begin position="1"/>
        <end position="20"/>
    </location>
</feature>
<name>A0A0G4F3U5_VITBC</name>
<feature type="chain" id="PRO_5005188728" evidence="2">
    <location>
        <begin position="21"/>
        <end position="306"/>
    </location>
</feature>
<feature type="compositionally biased region" description="Basic and acidic residues" evidence="1">
    <location>
        <begin position="254"/>
        <end position="280"/>
    </location>
</feature>
<dbReference type="Proteomes" id="UP000041254">
    <property type="component" value="Unassembled WGS sequence"/>
</dbReference>
<dbReference type="AlphaFoldDB" id="A0A0G4F3U5"/>
<feature type="region of interest" description="Disordered" evidence="1">
    <location>
        <begin position="24"/>
        <end position="68"/>
    </location>
</feature>
<proteinExistence type="predicted"/>
<sequence length="306" mass="33947">MLQIFLCLIGLAAVCGTASSNTNTTATAANPSAADVTTNETSVSMPEADLDATPLNKNVADGEDGDEEERARRRLQFGVGDIQIPDVEDIEAQLDAAENTWSEVYPFSHEGVQGCNDQDLIDMAAAKGHEFAEKWGGGWRFYDAEIDGTPNKIKSGGDVGLFGVEPRKCSITGRVEITMVKEDYWRKIYLRNRCHEPIKIFARYKTTSGEWDCESETVNPEKDFYMSDGGKDIRVDGDSSRIYWYAESTVSSKKISDPDASPRECDGRDLKMRTKDKGDLDTDGNWRISIPPCDRRLRGVTADDED</sequence>
<dbReference type="PhylomeDB" id="A0A0G4F3U5"/>
<dbReference type="VEuPathDB" id="CryptoDB:Vbra_5691"/>
<evidence type="ECO:0000256" key="2">
    <source>
        <dbReference type="SAM" id="SignalP"/>
    </source>
</evidence>
<keyword evidence="2" id="KW-0732">Signal</keyword>
<gene>
    <name evidence="3" type="ORF">Vbra_5691</name>
</gene>